<dbReference type="SUPFAM" id="SSF140500">
    <property type="entry name" value="BAS1536-like"/>
    <property type="match status" value="1"/>
</dbReference>
<dbReference type="RefSeq" id="WP_378152089.1">
    <property type="nucleotide sequence ID" value="NZ_JBHSEC010000002.1"/>
</dbReference>
<dbReference type="EMBL" id="JBHSEC010000002">
    <property type="protein sequence ID" value="MFC4409398.1"/>
    <property type="molecule type" value="Genomic_DNA"/>
</dbReference>
<reference evidence="2" key="1">
    <citation type="journal article" date="2019" name="Int. J. Syst. Evol. Microbiol.">
        <title>The Global Catalogue of Microorganisms (GCM) 10K type strain sequencing project: providing services to taxonomists for standard genome sequencing and annotation.</title>
        <authorList>
            <consortium name="The Broad Institute Genomics Platform"/>
            <consortium name="The Broad Institute Genome Sequencing Center for Infectious Disease"/>
            <person name="Wu L."/>
            <person name="Ma J."/>
        </authorList>
    </citation>
    <scope>NUCLEOTIDE SEQUENCE [LARGE SCALE GENOMIC DNA]</scope>
    <source>
        <strain evidence="2">CCUG 59778</strain>
    </source>
</reference>
<dbReference type="InterPro" id="IPR036638">
    <property type="entry name" value="HLH_DNA-bd_sf"/>
</dbReference>
<dbReference type="InterPro" id="IPR037208">
    <property type="entry name" value="Spo0E-like_sf"/>
</dbReference>
<accession>A0ABV8X276</accession>
<keyword evidence="2" id="KW-1185">Reference proteome</keyword>
<protein>
    <submittedName>
        <fullName evidence="1">Aspartyl-phosphate phosphatase Spo0E family protein</fullName>
    </submittedName>
</protein>
<dbReference type="Pfam" id="PF09388">
    <property type="entry name" value="SpoOE-like"/>
    <property type="match status" value="1"/>
</dbReference>
<organism evidence="1 2">
    <name type="scientific">Chungangia koreensis</name>
    <dbReference type="NCBI Taxonomy" id="752657"/>
    <lineage>
        <taxon>Bacteria</taxon>
        <taxon>Bacillati</taxon>
        <taxon>Bacillota</taxon>
        <taxon>Bacilli</taxon>
        <taxon>Lactobacillales</taxon>
        <taxon>Chungangia</taxon>
    </lineage>
</organism>
<dbReference type="Proteomes" id="UP001595817">
    <property type="component" value="Unassembled WGS sequence"/>
</dbReference>
<comment type="caution">
    <text evidence="1">The sequence shown here is derived from an EMBL/GenBank/DDBJ whole genome shotgun (WGS) entry which is preliminary data.</text>
</comment>
<proteinExistence type="predicted"/>
<sequence>MKGTLLKDIEDTRAEMIETALEKGISNAETIRLSKQLDHLLNMYNLSTRLKQTQKKYKLRK</sequence>
<dbReference type="Gene3D" id="4.10.280.10">
    <property type="entry name" value="Helix-loop-helix DNA-binding domain"/>
    <property type="match status" value="1"/>
</dbReference>
<gene>
    <name evidence="1" type="ORF">ACFOZY_02985</name>
</gene>
<name>A0ABV8X276_9LACT</name>
<evidence type="ECO:0000313" key="2">
    <source>
        <dbReference type="Proteomes" id="UP001595817"/>
    </source>
</evidence>
<dbReference type="InterPro" id="IPR018540">
    <property type="entry name" value="Spo0E-like"/>
</dbReference>
<evidence type="ECO:0000313" key="1">
    <source>
        <dbReference type="EMBL" id="MFC4409398.1"/>
    </source>
</evidence>